<accession>A0ABS2MTG6</accession>
<evidence type="ECO:0000313" key="1">
    <source>
        <dbReference type="EMBL" id="MBM7562640.1"/>
    </source>
</evidence>
<dbReference type="EMBL" id="JAFBDT010000024">
    <property type="protein sequence ID" value="MBM7562640.1"/>
    <property type="molecule type" value="Genomic_DNA"/>
</dbReference>
<sequence>MSNISKPPIVNNYRNVATSKVKPSSETKSVGTIAGKGEVHLTPDQRSGNSQYLMDAFYAKAHNLMASYNRIFDSDTDSKSSSQYFKTHKAEVIHGAQKLVESINELIDEGVQADLKFGTHFAFLIESILHDFDEKLSTIGIEMDNGFLILNRYKFLDSLIEAPASFEFLFHQNTGLIDRMTKIHLKLTHITSNEKKEGQIIDYRT</sequence>
<evidence type="ECO:0000313" key="2">
    <source>
        <dbReference type="Proteomes" id="UP000767854"/>
    </source>
</evidence>
<name>A0ABS2MTG6_9FIRM</name>
<organism evidence="1 2">
    <name type="scientific">Fusibacter tunisiensis</name>
    <dbReference type="NCBI Taxonomy" id="1008308"/>
    <lineage>
        <taxon>Bacteria</taxon>
        <taxon>Bacillati</taxon>
        <taxon>Bacillota</taxon>
        <taxon>Clostridia</taxon>
        <taxon>Eubacteriales</taxon>
        <taxon>Eubacteriales Family XII. Incertae Sedis</taxon>
        <taxon>Fusibacter</taxon>
    </lineage>
</organism>
<dbReference type="RefSeq" id="WP_204665068.1">
    <property type="nucleotide sequence ID" value="NZ_JAFBDT010000024.1"/>
</dbReference>
<reference evidence="1 2" key="1">
    <citation type="submission" date="2021-01" db="EMBL/GenBank/DDBJ databases">
        <title>Genomic Encyclopedia of Type Strains, Phase IV (KMG-IV): sequencing the most valuable type-strain genomes for metagenomic binning, comparative biology and taxonomic classification.</title>
        <authorList>
            <person name="Goeker M."/>
        </authorList>
    </citation>
    <scope>NUCLEOTIDE SEQUENCE [LARGE SCALE GENOMIC DNA]</scope>
    <source>
        <strain evidence="1 2">DSM 24436</strain>
    </source>
</reference>
<keyword evidence="2" id="KW-1185">Reference proteome</keyword>
<protein>
    <submittedName>
        <fullName evidence="1">Uncharacterized protein</fullName>
    </submittedName>
</protein>
<dbReference type="Proteomes" id="UP000767854">
    <property type="component" value="Unassembled WGS sequence"/>
</dbReference>
<proteinExistence type="predicted"/>
<gene>
    <name evidence="1" type="ORF">JOC49_002201</name>
</gene>
<comment type="caution">
    <text evidence="1">The sequence shown here is derived from an EMBL/GenBank/DDBJ whole genome shotgun (WGS) entry which is preliminary data.</text>
</comment>